<dbReference type="Pfam" id="PF07735">
    <property type="entry name" value="FBA_2"/>
    <property type="match status" value="1"/>
</dbReference>
<keyword evidence="1" id="KW-0472">Membrane</keyword>
<proteinExistence type="predicted"/>
<keyword evidence="1" id="KW-0812">Transmembrane</keyword>
<accession>A0A2G5ULA0</accession>
<dbReference type="PANTHER" id="PTHR21503:SF8">
    <property type="entry name" value="F-BOX ASSOCIATED DOMAIN-CONTAINING PROTEIN-RELATED"/>
    <property type="match status" value="1"/>
</dbReference>
<evidence type="ECO:0008006" key="6">
    <source>
        <dbReference type="Google" id="ProtNLM"/>
    </source>
</evidence>
<feature type="domain" description="F-box" evidence="2">
    <location>
        <begin position="51"/>
        <end position="90"/>
    </location>
</feature>
<comment type="caution">
    <text evidence="4">The sequence shown here is derived from an EMBL/GenBank/DDBJ whole genome shotgun (WGS) entry which is preliminary data.</text>
</comment>
<evidence type="ECO:0000259" key="3">
    <source>
        <dbReference type="Pfam" id="PF07735"/>
    </source>
</evidence>
<feature type="transmembrane region" description="Helical" evidence="1">
    <location>
        <begin position="12"/>
        <end position="36"/>
    </location>
</feature>
<reference evidence="5" key="1">
    <citation type="submission" date="2017-10" db="EMBL/GenBank/DDBJ databases">
        <title>Rapid genome shrinkage in a self-fertile nematode reveals novel sperm competition proteins.</title>
        <authorList>
            <person name="Yin D."/>
            <person name="Schwarz E.M."/>
            <person name="Thomas C.G."/>
            <person name="Felde R.L."/>
            <person name="Korf I.F."/>
            <person name="Cutter A.D."/>
            <person name="Schartner C.M."/>
            <person name="Ralston E.J."/>
            <person name="Meyer B.J."/>
            <person name="Haag E.S."/>
        </authorList>
    </citation>
    <scope>NUCLEOTIDE SEQUENCE [LARGE SCALE GENOMIC DNA]</scope>
    <source>
        <strain evidence="5">JU1422</strain>
    </source>
</reference>
<dbReference type="InterPro" id="IPR001810">
    <property type="entry name" value="F-box_dom"/>
</dbReference>
<dbReference type="PANTHER" id="PTHR21503">
    <property type="entry name" value="F-BOX-CONTAINING HYPOTHETICAL PROTEIN C.ELEGANS"/>
    <property type="match status" value="1"/>
</dbReference>
<name>A0A2G5ULA0_9PELO</name>
<dbReference type="Proteomes" id="UP000230233">
    <property type="component" value="Chromosome III"/>
</dbReference>
<evidence type="ECO:0000259" key="2">
    <source>
        <dbReference type="Pfam" id="PF00646"/>
    </source>
</evidence>
<keyword evidence="1" id="KW-1133">Transmembrane helix</keyword>
<evidence type="ECO:0000313" key="5">
    <source>
        <dbReference type="Proteomes" id="UP000230233"/>
    </source>
</evidence>
<dbReference type="InterPro" id="IPR012885">
    <property type="entry name" value="F-box_Sdz-33"/>
</dbReference>
<feature type="domain" description="Sdz-33 F-box" evidence="3">
    <location>
        <begin position="239"/>
        <end position="297"/>
    </location>
</feature>
<dbReference type="AlphaFoldDB" id="A0A2G5ULA0"/>
<evidence type="ECO:0000313" key="4">
    <source>
        <dbReference type="EMBL" id="PIC40233.1"/>
    </source>
</evidence>
<dbReference type="Pfam" id="PF00646">
    <property type="entry name" value="F-box"/>
    <property type="match status" value="1"/>
</dbReference>
<sequence length="369" mass="44005">MLWSLLCRSSTTIVHIIHIVFCRIFWLWGVIYNFLFLRKSPAEDKKPRFPFLKLHYVAIREVLNTLDPLDHINFSRASKSCRRLSTIKKPYTVELDFTEFPAIKFLNGPIEYIVRWTANREEEGTRKSRAYESYNILYKYSENSLDALKEFREYYLYIKSLMSVKIDTVVWDMSEFNRLGRTNVDCLRLNAPEFPALYVHGFRQRQEELHYILDNLKYTKSLEIWVDVIEPLQLRIADTLEELRIQNGMSITLDYIMSLEMRRLTFRNTYLTDEDLNVFFKSWIEIKSHLNLERFEINLWKSREDFMAIGLRDIPYRMGPMRPGPYPTYVPSQGSFEVTRNDGRTASICAYRLFSQFNVIVFARLSDLN</sequence>
<gene>
    <name evidence="4" type="primary">Cnig_chr_III.g11647</name>
    <name evidence="4" type="ORF">B9Z55_011647</name>
</gene>
<organism evidence="4 5">
    <name type="scientific">Caenorhabditis nigoni</name>
    <dbReference type="NCBI Taxonomy" id="1611254"/>
    <lineage>
        <taxon>Eukaryota</taxon>
        <taxon>Metazoa</taxon>
        <taxon>Ecdysozoa</taxon>
        <taxon>Nematoda</taxon>
        <taxon>Chromadorea</taxon>
        <taxon>Rhabditida</taxon>
        <taxon>Rhabditina</taxon>
        <taxon>Rhabditomorpha</taxon>
        <taxon>Rhabditoidea</taxon>
        <taxon>Rhabditidae</taxon>
        <taxon>Peloderinae</taxon>
        <taxon>Caenorhabditis</taxon>
    </lineage>
</organism>
<protein>
    <recommendedName>
        <fullName evidence="6">F-box domain-containing protein</fullName>
    </recommendedName>
</protein>
<keyword evidence="5" id="KW-1185">Reference proteome</keyword>
<evidence type="ECO:0000256" key="1">
    <source>
        <dbReference type="SAM" id="Phobius"/>
    </source>
</evidence>
<dbReference type="EMBL" id="PDUG01000003">
    <property type="protein sequence ID" value="PIC40233.1"/>
    <property type="molecule type" value="Genomic_DNA"/>
</dbReference>
<dbReference type="OrthoDB" id="5907071at2759"/>